<dbReference type="GO" id="GO:1990281">
    <property type="term" value="C:efflux pump complex"/>
    <property type="evidence" value="ECO:0007669"/>
    <property type="project" value="TreeGrafter"/>
</dbReference>
<evidence type="ECO:0000313" key="6">
    <source>
        <dbReference type="Proteomes" id="UP000428260"/>
    </source>
</evidence>
<dbReference type="InterPro" id="IPR058792">
    <property type="entry name" value="Beta-barrel_RND_2"/>
</dbReference>
<dbReference type="InterPro" id="IPR058637">
    <property type="entry name" value="YknX-like_C"/>
</dbReference>
<feature type="domain" description="Multidrug resistance protein MdtA-like barrel-sandwich hybrid" evidence="2">
    <location>
        <begin position="71"/>
        <end position="197"/>
    </location>
</feature>
<dbReference type="Pfam" id="PF25954">
    <property type="entry name" value="Beta-barrel_RND_2"/>
    <property type="match status" value="1"/>
</dbReference>
<reference evidence="5 6" key="1">
    <citation type="submission" date="2019-11" db="EMBL/GenBank/DDBJ databases">
        <authorList>
            <person name="Zheng R.K."/>
            <person name="Sun C.M."/>
        </authorList>
    </citation>
    <scope>NUCLEOTIDE SEQUENCE [LARGE SCALE GENOMIC DNA]</scope>
    <source>
        <strain evidence="5 6">WC007</strain>
    </source>
</reference>
<evidence type="ECO:0000259" key="4">
    <source>
        <dbReference type="Pfam" id="PF25989"/>
    </source>
</evidence>
<feature type="domain" description="YknX-like C-terminal permuted SH3-like" evidence="4">
    <location>
        <begin position="285"/>
        <end position="350"/>
    </location>
</feature>
<dbReference type="Gene3D" id="2.40.30.170">
    <property type="match status" value="1"/>
</dbReference>
<dbReference type="GO" id="GO:0015562">
    <property type="term" value="F:efflux transmembrane transporter activity"/>
    <property type="evidence" value="ECO:0007669"/>
    <property type="project" value="TreeGrafter"/>
</dbReference>
<dbReference type="KEGG" id="mcos:GM418_14255"/>
<dbReference type="EMBL" id="CP046401">
    <property type="protein sequence ID" value="QGY44789.1"/>
    <property type="molecule type" value="Genomic_DNA"/>
</dbReference>
<evidence type="ECO:0000256" key="1">
    <source>
        <dbReference type="ARBA" id="ARBA00009477"/>
    </source>
</evidence>
<dbReference type="Gene3D" id="1.10.287.470">
    <property type="entry name" value="Helix hairpin bin"/>
    <property type="match status" value="1"/>
</dbReference>
<dbReference type="InterPro" id="IPR058625">
    <property type="entry name" value="MdtA-like_BSH"/>
</dbReference>
<organism evidence="5 6">
    <name type="scientific">Maribellus comscasis</name>
    <dbReference type="NCBI Taxonomy" id="2681766"/>
    <lineage>
        <taxon>Bacteria</taxon>
        <taxon>Pseudomonadati</taxon>
        <taxon>Bacteroidota</taxon>
        <taxon>Bacteroidia</taxon>
        <taxon>Marinilabiliales</taxon>
        <taxon>Prolixibacteraceae</taxon>
        <taxon>Maribellus</taxon>
    </lineage>
</organism>
<dbReference type="AlphaFoldDB" id="A0A6I6JU45"/>
<name>A0A6I6JU45_9BACT</name>
<feature type="domain" description="CusB-like beta-barrel" evidence="3">
    <location>
        <begin position="208"/>
        <end position="275"/>
    </location>
</feature>
<dbReference type="Gene3D" id="2.40.420.20">
    <property type="match status" value="1"/>
</dbReference>
<dbReference type="NCBIfam" id="TIGR01730">
    <property type="entry name" value="RND_mfp"/>
    <property type="match status" value="1"/>
</dbReference>
<dbReference type="Pfam" id="PF25989">
    <property type="entry name" value="YknX_C"/>
    <property type="match status" value="1"/>
</dbReference>
<proteinExistence type="inferred from homology"/>
<keyword evidence="6" id="KW-1185">Reference proteome</keyword>
<protein>
    <submittedName>
        <fullName evidence="5">Efflux RND transporter periplasmic adaptor subunit</fullName>
    </submittedName>
</protein>
<gene>
    <name evidence="5" type="ORF">GM418_14255</name>
</gene>
<sequence>MKRNKIIIIAVVVVAVGAITATLFSNKQKLDEANKVIDRSEIPVTVTSFKTKIGSLTSQTVLPAQLNPVEEATVSAEVSGMISSLKIDLGTKVRKDEVVGTIDTRIQQLNLQSTLLLKEKLKDDYKRAADLYEGKATTEVKLIESKYAYDNAEIQAAQIQQQINNANITAPIKGTVTSRNLKAGEFTGAGKIIATIVDISQLKATVFVDETEVYSLKNNQEVEVASSAFPEKKVTGKIIFISPSGDENHNYQVDILMNNQPEIFKAGTNVNVTISLGEKEETILIPKWALVADKEEPYVFVIRNGKAFERKIVTGLSQGENVEVVGGLAAGEEVVLSGQINLTDGSKVNVVEQ</sequence>
<evidence type="ECO:0000259" key="2">
    <source>
        <dbReference type="Pfam" id="PF25917"/>
    </source>
</evidence>
<accession>A0A6I6JU45</accession>
<evidence type="ECO:0000259" key="3">
    <source>
        <dbReference type="Pfam" id="PF25954"/>
    </source>
</evidence>
<dbReference type="RefSeq" id="WP_158867428.1">
    <property type="nucleotide sequence ID" value="NZ_CP046401.1"/>
</dbReference>
<comment type="similarity">
    <text evidence="1">Belongs to the membrane fusion protein (MFP) (TC 8.A.1) family.</text>
</comment>
<dbReference type="InterPro" id="IPR006143">
    <property type="entry name" value="RND_pump_MFP"/>
</dbReference>
<evidence type="ECO:0000313" key="5">
    <source>
        <dbReference type="EMBL" id="QGY44789.1"/>
    </source>
</evidence>
<dbReference type="PANTHER" id="PTHR30469">
    <property type="entry name" value="MULTIDRUG RESISTANCE PROTEIN MDTA"/>
    <property type="match status" value="1"/>
</dbReference>
<dbReference type="Gene3D" id="2.40.50.100">
    <property type="match status" value="1"/>
</dbReference>
<dbReference type="Proteomes" id="UP000428260">
    <property type="component" value="Chromosome"/>
</dbReference>
<dbReference type="Pfam" id="PF25917">
    <property type="entry name" value="BSH_RND"/>
    <property type="match status" value="1"/>
</dbReference>
<dbReference type="SUPFAM" id="SSF111369">
    <property type="entry name" value="HlyD-like secretion proteins"/>
    <property type="match status" value="1"/>
</dbReference>